<evidence type="ECO:0000256" key="3">
    <source>
        <dbReference type="ARBA" id="ARBA00023098"/>
    </source>
</evidence>
<dbReference type="KEGG" id="fax:FUAX_23870"/>
<organism evidence="4 5">
    <name type="scientific">Fulvitalea axinellae</name>
    <dbReference type="NCBI Taxonomy" id="1182444"/>
    <lineage>
        <taxon>Bacteria</taxon>
        <taxon>Pseudomonadati</taxon>
        <taxon>Bacteroidota</taxon>
        <taxon>Cytophagia</taxon>
        <taxon>Cytophagales</taxon>
        <taxon>Persicobacteraceae</taxon>
        <taxon>Fulvitalea</taxon>
    </lineage>
</organism>
<keyword evidence="2" id="KW-0378">Hydrolase</keyword>
<dbReference type="PANTHER" id="PTHR38764:SF1">
    <property type="entry name" value="ACYL CARRIER PROTEIN PHOSPHODIESTERASE"/>
    <property type="match status" value="1"/>
</dbReference>
<protein>
    <submittedName>
        <fullName evidence="4">ACP phosphodiesterase</fullName>
    </submittedName>
</protein>
<reference evidence="4 5" key="1">
    <citation type="submission" date="2021-12" db="EMBL/GenBank/DDBJ databases">
        <title>Genome sequencing of bacteria with rrn-lacking chromosome and rrn-plasmid.</title>
        <authorList>
            <person name="Anda M."/>
            <person name="Iwasaki W."/>
        </authorList>
    </citation>
    <scope>NUCLEOTIDE SEQUENCE [LARGE SCALE GENOMIC DNA]</scope>
    <source>
        <strain evidence="4 5">DSM 100852</strain>
    </source>
</reference>
<dbReference type="GO" id="GO:0008770">
    <property type="term" value="F:[acyl-carrier-protein] phosphodiesterase activity"/>
    <property type="evidence" value="ECO:0007669"/>
    <property type="project" value="InterPro"/>
</dbReference>
<evidence type="ECO:0000313" key="4">
    <source>
        <dbReference type="EMBL" id="BDD09955.1"/>
    </source>
</evidence>
<dbReference type="InterPro" id="IPR007431">
    <property type="entry name" value="ACP_PD"/>
</dbReference>
<keyword evidence="5" id="KW-1185">Reference proteome</keyword>
<evidence type="ECO:0000256" key="2">
    <source>
        <dbReference type="ARBA" id="ARBA00022801"/>
    </source>
</evidence>
<name>A0AAU9DG19_9BACT</name>
<evidence type="ECO:0000313" key="5">
    <source>
        <dbReference type="Proteomes" id="UP001348817"/>
    </source>
</evidence>
<sequence length="218" mass="25362">MSSQNWLPFGPKPRIWILVSDRDNNKFMNYLAHFVLSDEDTLVGNFAGDFVKGKKTLEALPEDFRRGVIWHRAIDDFTDSHPVFIQSVKRVRAEFGHYAGVAVDLYYDYLLATDFVKWTGEDLSDFSQRCYSALSLEMATMPEKAQFVCERMIQYDWLASYATDKGLDRSFKGIASRTKFDSGLENGFTVLQDNEKELRADFAQFFPRILEFKKDYFK</sequence>
<accession>A0AAU9DG19</accession>
<proteinExistence type="predicted"/>
<dbReference type="EMBL" id="AP025314">
    <property type="protein sequence ID" value="BDD09955.1"/>
    <property type="molecule type" value="Genomic_DNA"/>
</dbReference>
<evidence type="ECO:0000256" key="1">
    <source>
        <dbReference type="ARBA" id="ARBA00022516"/>
    </source>
</evidence>
<gene>
    <name evidence="4" type="ORF">FUAX_23870</name>
</gene>
<keyword evidence="3" id="KW-0443">Lipid metabolism</keyword>
<dbReference type="PANTHER" id="PTHR38764">
    <property type="entry name" value="ACYL CARRIER PROTEIN PHOSPHODIESTERASE"/>
    <property type="match status" value="1"/>
</dbReference>
<keyword evidence="1" id="KW-0444">Lipid biosynthesis</keyword>
<dbReference type="GO" id="GO:0006633">
    <property type="term" value="P:fatty acid biosynthetic process"/>
    <property type="evidence" value="ECO:0007669"/>
    <property type="project" value="InterPro"/>
</dbReference>
<dbReference type="Proteomes" id="UP001348817">
    <property type="component" value="Chromosome"/>
</dbReference>
<dbReference type="AlphaFoldDB" id="A0AAU9DG19"/>
<dbReference type="Pfam" id="PF04336">
    <property type="entry name" value="ACP_PD"/>
    <property type="match status" value="1"/>
</dbReference>